<evidence type="ECO:0000313" key="1">
    <source>
        <dbReference type="EMBL" id="SDZ19143.1"/>
    </source>
</evidence>
<dbReference type="EMBL" id="FNOT01000028">
    <property type="protein sequence ID" value="SDZ19143.1"/>
    <property type="molecule type" value="Genomic_DNA"/>
</dbReference>
<gene>
    <name evidence="1" type="ORF">SAMN05660209_04973</name>
</gene>
<reference evidence="2" key="1">
    <citation type="submission" date="2016-10" db="EMBL/GenBank/DDBJ databases">
        <authorList>
            <person name="Varghese N."/>
            <person name="Submissions S."/>
        </authorList>
    </citation>
    <scope>NUCLEOTIDE SEQUENCE [LARGE SCALE GENOMIC DNA]</scope>
    <source>
        <strain evidence="2">DSM 45422</strain>
    </source>
</reference>
<evidence type="ECO:0000313" key="2">
    <source>
        <dbReference type="Proteomes" id="UP000198921"/>
    </source>
</evidence>
<organism evidence="1 2">
    <name type="scientific">Geodermatophilus africanus</name>
    <dbReference type="NCBI Taxonomy" id="1137993"/>
    <lineage>
        <taxon>Bacteria</taxon>
        <taxon>Bacillati</taxon>
        <taxon>Actinomycetota</taxon>
        <taxon>Actinomycetes</taxon>
        <taxon>Geodermatophilales</taxon>
        <taxon>Geodermatophilaceae</taxon>
        <taxon>Geodermatophilus</taxon>
    </lineage>
</organism>
<sequence length="274" mass="28489">MIIAVVLVLLALVVLGVVLYTRRGGAQARAHRQRQRELSKALAVATKTHASAIKATEKELKSVRSAYDKSVRGAERTLTELRSPDGRRLGHYRGVTLHELSISTPQGKSSLIGAQASVDTAGNLAVTRRATLTRTVAGGVLFGPVGAIIGGAGFKKASKHDNRELYLMIETPTLVAVVECPPDQGLKARAFAAQITTAAKQSEAIAAGRPQQIADAESALEAARADTAALTAVESKLASVSADPAMLAAIDAAKQAVDAHIQAAPVRKALPAAS</sequence>
<dbReference type="Proteomes" id="UP000198921">
    <property type="component" value="Unassembled WGS sequence"/>
</dbReference>
<dbReference type="RefSeq" id="WP_091162139.1">
    <property type="nucleotide sequence ID" value="NZ_FNOT01000028.1"/>
</dbReference>
<dbReference type="OrthoDB" id="5066941at2"/>
<name>A0A1H3R0X5_9ACTN</name>
<keyword evidence="2" id="KW-1185">Reference proteome</keyword>
<dbReference type="AlphaFoldDB" id="A0A1H3R0X5"/>
<protein>
    <submittedName>
        <fullName evidence="1">Uncharacterized protein</fullName>
    </submittedName>
</protein>
<proteinExistence type="predicted"/>
<accession>A0A1H3R0X5</accession>